<reference evidence="2" key="1">
    <citation type="submission" date="2022-10" db="EMBL/GenBank/DDBJ databases">
        <title>Genome assembly of Pristionchus species.</title>
        <authorList>
            <person name="Yoshida K."/>
            <person name="Sommer R.J."/>
        </authorList>
    </citation>
    <scope>NUCLEOTIDE SEQUENCE [LARGE SCALE GENOMIC DNA]</scope>
    <source>
        <strain evidence="2">RS5460</strain>
    </source>
</reference>
<evidence type="ECO:0000313" key="2">
    <source>
        <dbReference type="Proteomes" id="UP001328107"/>
    </source>
</evidence>
<dbReference type="Proteomes" id="UP001328107">
    <property type="component" value="Unassembled WGS sequence"/>
</dbReference>
<feature type="non-terminal residue" evidence="1">
    <location>
        <position position="163"/>
    </location>
</feature>
<organism evidence="1 2">
    <name type="scientific">Pristionchus mayeri</name>
    <dbReference type="NCBI Taxonomy" id="1317129"/>
    <lineage>
        <taxon>Eukaryota</taxon>
        <taxon>Metazoa</taxon>
        <taxon>Ecdysozoa</taxon>
        <taxon>Nematoda</taxon>
        <taxon>Chromadorea</taxon>
        <taxon>Rhabditida</taxon>
        <taxon>Rhabditina</taxon>
        <taxon>Diplogasteromorpha</taxon>
        <taxon>Diplogasteroidea</taxon>
        <taxon>Neodiplogasteridae</taxon>
        <taxon>Pristionchus</taxon>
    </lineage>
</organism>
<gene>
    <name evidence="1" type="ORF">PMAYCL1PPCAC_02008</name>
</gene>
<proteinExistence type="predicted"/>
<accession>A0AAN4Z4L3</accession>
<dbReference type="AlphaFoldDB" id="A0AAN4Z4L3"/>
<comment type="caution">
    <text evidence="1">The sequence shown here is derived from an EMBL/GenBank/DDBJ whole genome shotgun (WGS) entry which is preliminary data.</text>
</comment>
<evidence type="ECO:0000313" key="1">
    <source>
        <dbReference type="EMBL" id="GMR31813.1"/>
    </source>
</evidence>
<feature type="non-terminal residue" evidence="1">
    <location>
        <position position="1"/>
    </location>
</feature>
<name>A0AAN4Z4L3_9BILA</name>
<dbReference type="Pfam" id="PF10712">
    <property type="entry name" value="NAD-GH"/>
    <property type="match status" value="1"/>
</dbReference>
<keyword evidence="2" id="KW-1185">Reference proteome</keyword>
<dbReference type="EMBL" id="BTRK01000001">
    <property type="protein sequence ID" value="GMR31813.1"/>
    <property type="molecule type" value="Genomic_DNA"/>
</dbReference>
<dbReference type="InterPro" id="IPR019651">
    <property type="entry name" value="Glutamate_DH_NAD-spec"/>
</dbReference>
<sequence length="163" mass="17029">LLVETVSDGGGSGLVDDSDNVEAGNGTSVLGGLSLGVVEIGGDSDDGVLHFLSEVRLSDLLHLDQHHGGHFLGSELLLVLADVHLHVRLVRLVGHLEGPQLDVVLHSLVVVLSSDESLRVEDRVLGVDRQLVLRCISNQSLSSGSEGHVRGGDSVSLVVGDDL</sequence>
<protein>
    <submittedName>
        <fullName evidence="1">Uncharacterized protein</fullName>
    </submittedName>
</protein>